<comment type="caution">
    <text evidence="2">The sequence shown here is derived from an EMBL/GenBank/DDBJ whole genome shotgun (WGS) entry which is preliminary data.</text>
</comment>
<evidence type="ECO:0000313" key="3">
    <source>
        <dbReference type="Proteomes" id="UP000435649"/>
    </source>
</evidence>
<dbReference type="PANTHER" id="PTHR30093">
    <property type="entry name" value="GENERAL SECRETION PATHWAY PROTEIN G"/>
    <property type="match status" value="1"/>
</dbReference>
<evidence type="ECO:0000256" key="1">
    <source>
        <dbReference type="SAM" id="Phobius"/>
    </source>
</evidence>
<keyword evidence="1" id="KW-1133">Transmembrane helix</keyword>
<dbReference type="Gene3D" id="3.30.700.10">
    <property type="entry name" value="Glycoprotein, Type 4 Pilin"/>
    <property type="match status" value="1"/>
</dbReference>
<dbReference type="AlphaFoldDB" id="A0A844G477"/>
<dbReference type="SUPFAM" id="SSF54523">
    <property type="entry name" value="Pili subunits"/>
    <property type="match status" value="1"/>
</dbReference>
<dbReference type="EMBL" id="VUNS01000020">
    <property type="protein sequence ID" value="MST98547.1"/>
    <property type="molecule type" value="Genomic_DNA"/>
</dbReference>
<feature type="transmembrane region" description="Helical" evidence="1">
    <location>
        <begin position="12"/>
        <end position="31"/>
    </location>
</feature>
<name>A0A844G477_9BACT</name>
<evidence type="ECO:0000313" key="2">
    <source>
        <dbReference type="EMBL" id="MST98547.1"/>
    </source>
</evidence>
<dbReference type="InterPro" id="IPR012902">
    <property type="entry name" value="N_methyl_site"/>
</dbReference>
<organism evidence="2 3">
    <name type="scientific">Victivallis lenta</name>
    <dbReference type="NCBI Taxonomy" id="2606640"/>
    <lineage>
        <taxon>Bacteria</taxon>
        <taxon>Pseudomonadati</taxon>
        <taxon>Lentisphaerota</taxon>
        <taxon>Lentisphaeria</taxon>
        <taxon>Victivallales</taxon>
        <taxon>Victivallaceae</taxon>
        <taxon>Victivallis</taxon>
    </lineage>
</organism>
<protein>
    <submittedName>
        <fullName evidence="2">DUF1559 domain-containing protein</fullName>
    </submittedName>
</protein>
<dbReference type="PANTHER" id="PTHR30093:SF2">
    <property type="entry name" value="TYPE II SECRETION SYSTEM PROTEIN H"/>
    <property type="match status" value="1"/>
</dbReference>
<sequence>MEVMKRKFTLIELLIVIAIIAILAAMLLPALNQARSRARSTQCVGNLKQLGTCLMVYSDSFDGHLLLPKCNNGVTTFQGTWLWILHHYILADNRAAQEVSDARPYRGTIFNCPADTYEAHASGGCSYGVNGFLQTPPGSGGNFDVSVIRRKKITAFRNPSATLLASDIGHFGGCVPHCLRGHMSALLNARERTRGGSFSLAISPDEAQLRHNGGSSLNVLYLGGNVKAASGGDMPLSGYENDKEKGFWKGL</sequence>
<gene>
    <name evidence="2" type="ORF">FYJ85_16030</name>
</gene>
<accession>A0A844G477</accession>
<dbReference type="Proteomes" id="UP000435649">
    <property type="component" value="Unassembled WGS sequence"/>
</dbReference>
<keyword evidence="3" id="KW-1185">Reference proteome</keyword>
<keyword evidence="1" id="KW-0472">Membrane</keyword>
<proteinExistence type="predicted"/>
<dbReference type="NCBIfam" id="TIGR02532">
    <property type="entry name" value="IV_pilin_GFxxxE"/>
    <property type="match status" value="1"/>
</dbReference>
<dbReference type="InterPro" id="IPR045584">
    <property type="entry name" value="Pilin-like"/>
</dbReference>
<keyword evidence="1" id="KW-0812">Transmembrane</keyword>
<reference evidence="2 3" key="1">
    <citation type="submission" date="2019-08" db="EMBL/GenBank/DDBJ databases">
        <title>In-depth cultivation of the pig gut microbiome towards novel bacterial diversity and tailored functional studies.</title>
        <authorList>
            <person name="Wylensek D."/>
            <person name="Hitch T.C.A."/>
            <person name="Clavel T."/>
        </authorList>
    </citation>
    <scope>NUCLEOTIDE SEQUENCE [LARGE SCALE GENOMIC DNA]</scope>
    <source>
        <strain evidence="2 3">BBE-744-WT-12</strain>
    </source>
</reference>